<dbReference type="InterPro" id="IPR011050">
    <property type="entry name" value="Pectin_lyase_fold/virulence"/>
</dbReference>
<keyword evidence="6" id="KW-1185">Reference proteome</keyword>
<evidence type="ECO:0000313" key="5">
    <source>
        <dbReference type="EMBL" id="MCP8900954.1"/>
    </source>
</evidence>
<dbReference type="PANTHER" id="PTHR40088">
    <property type="entry name" value="PECTATE LYASE (EUROFUNG)"/>
    <property type="match status" value="1"/>
</dbReference>
<reference evidence="5" key="1">
    <citation type="submission" date="2022-05" db="EMBL/GenBank/DDBJ databases">
        <authorList>
            <person name="Sun H.-N."/>
        </authorList>
    </citation>
    <scope>NUCLEOTIDE SEQUENCE</scope>
    <source>
        <strain evidence="5">HB14</strain>
    </source>
</reference>
<sequence length="605" mass="66632">MNYQSLSRLVAFFFITLALTACQPLNKTVHDVRIYHVAPDGKNQASGTVDDPFKSINAAAQKAQPGDTVLIHAGTYREWVNPPRGGNAEQGPIHFKAADNAQVRILGSERVTGWQKQANGFYRVSLNPEFFGEFNPFDQLTRHPEYVSADEEGDGWGWLKYGRWTHLGDIIADGQGLTERKTLEELTDNPMSWHVTKDGENTVLWANFAALNPNEINVEVTSRPFGFFPSKAGLGYITVEGFSIENVATHWAPPTVFQPGAIGPNGGHHWVIKDNTVLYAKNLCISLGNPNSAANEAASGHHQVIDNVLLRCGQGGIAGQTWNKNSVIAGNRIEDVNYRKEFGGWETAGIKHHTTSNLVIKNNLVRNVYTLDPERGAAHGIWNDFQNKDWRIESNVIIGAEASSILFEANWDGHPNVFANNIIVGGRVSAFSSRGEVMAHNLFLNTEHTWGNQDWQDRPTIADSYWLNNLFIGNGLDPEIEATNFHYSHNVYLAGSKPLPNEDSATVIQGEAEWSLQQNLTSLSLQLTLPEAVATLSAPPVTADNIDLSLTINPSVPDTFSGTARPPGNHTPGPFAQLKPGTHVYPLLPLNNRYRRAKAFVESSH</sequence>
<dbReference type="EMBL" id="JAMFTH010000008">
    <property type="protein sequence ID" value="MCP8900954.1"/>
    <property type="molecule type" value="Genomic_DNA"/>
</dbReference>
<accession>A0A9X2I1K5</accession>
<dbReference type="Gene3D" id="2.160.20.10">
    <property type="entry name" value="Single-stranded right-handed beta-helix, Pectin lyase-like"/>
    <property type="match status" value="2"/>
</dbReference>
<protein>
    <submittedName>
        <fullName evidence="5">Right-handed parallel beta-helix repeat-containing protein</fullName>
    </submittedName>
</protein>
<name>A0A9X2I1K5_9GAMM</name>
<proteinExistence type="predicted"/>
<keyword evidence="2" id="KW-0964">Secreted</keyword>
<feature type="signal peptide" evidence="4">
    <location>
        <begin position="1"/>
        <end position="21"/>
    </location>
</feature>
<dbReference type="GO" id="GO:0005576">
    <property type="term" value="C:extracellular region"/>
    <property type="evidence" value="ECO:0007669"/>
    <property type="project" value="UniProtKB-SubCell"/>
</dbReference>
<dbReference type="InterPro" id="IPR012334">
    <property type="entry name" value="Pectin_lyas_fold"/>
</dbReference>
<evidence type="ECO:0000256" key="3">
    <source>
        <dbReference type="ARBA" id="ARBA00022729"/>
    </source>
</evidence>
<comment type="subcellular location">
    <subcellularLocation>
        <location evidence="1">Secreted</location>
    </subcellularLocation>
</comment>
<dbReference type="Proteomes" id="UP001139319">
    <property type="component" value="Unassembled WGS sequence"/>
</dbReference>
<dbReference type="AlphaFoldDB" id="A0A9X2I1K5"/>
<dbReference type="SUPFAM" id="SSF51126">
    <property type="entry name" value="Pectin lyase-like"/>
    <property type="match status" value="1"/>
</dbReference>
<dbReference type="RefSeq" id="WP_253969239.1">
    <property type="nucleotide sequence ID" value="NZ_JAMFTH010000008.1"/>
</dbReference>
<reference evidence="5" key="2">
    <citation type="submission" date="2023-01" db="EMBL/GenBank/DDBJ databases">
        <title>Gilvimarinus xylanilyticus HB14 isolated from Caulerpa lentillifera aquaculture base in Hainan, China.</title>
        <authorList>
            <person name="Zhang Y.-J."/>
        </authorList>
    </citation>
    <scope>NUCLEOTIDE SEQUENCE</scope>
    <source>
        <strain evidence="5">HB14</strain>
    </source>
</reference>
<evidence type="ECO:0000313" key="6">
    <source>
        <dbReference type="Proteomes" id="UP001139319"/>
    </source>
</evidence>
<evidence type="ECO:0000256" key="4">
    <source>
        <dbReference type="SAM" id="SignalP"/>
    </source>
</evidence>
<organism evidence="5 6">
    <name type="scientific">Gilvimarinus xylanilyticus</name>
    <dbReference type="NCBI Taxonomy" id="2944139"/>
    <lineage>
        <taxon>Bacteria</taxon>
        <taxon>Pseudomonadati</taxon>
        <taxon>Pseudomonadota</taxon>
        <taxon>Gammaproteobacteria</taxon>
        <taxon>Cellvibrionales</taxon>
        <taxon>Cellvibrionaceae</taxon>
        <taxon>Gilvimarinus</taxon>
    </lineage>
</organism>
<dbReference type="InterPro" id="IPR052052">
    <property type="entry name" value="Polysaccharide_Lyase_9"/>
</dbReference>
<gene>
    <name evidence="5" type="ORF">M6D89_16740</name>
</gene>
<keyword evidence="3 4" id="KW-0732">Signal</keyword>
<feature type="chain" id="PRO_5040903119" evidence="4">
    <location>
        <begin position="22"/>
        <end position="605"/>
    </location>
</feature>
<evidence type="ECO:0000256" key="2">
    <source>
        <dbReference type="ARBA" id="ARBA00022525"/>
    </source>
</evidence>
<comment type="caution">
    <text evidence="5">The sequence shown here is derived from an EMBL/GenBank/DDBJ whole genome shotgun (WGS) entry which is preliminary data.</text>
</comment>
<dbReference type="PANTHER" id="PTHR40088:SF2">
    <property type="entry name" value="SECRETED SUGAR HYDROLASE"/>
    <property type="match status" value="1"/>
</dbReference>
<evidence type="ECO:0000256" key="1">
    <source>
        <dbReference type="ARBA" id="ARBA00004613"/>
    </source>
</evidence>
<dbReference type="GO" id="GO:0016837">
    <property type="term" value="F:carbon-oxygen lyase activity, acting on polysaccharides"/>
    <property type="evidence" value="ECO:0007669"/>
    <property type="project" value="TreeGrafter"/>
</dbReference>